<dbReference type="HOGENOM" id="CLU_3131732_0_0_4"/>
<dbReference type="STRING" id="76114.ebA3196"/>
<sequence>MGFKSGRLLGWYYLRAFDGASFSFSFCSDRLPHNPFYAIPHESEPRRPP</sequence>
<proteinExistence type="predicted"/>
<reference evidence="1 2" key="1">
    <citation type="journal article" date="2005" name="Arch. Microbiol.">
        <title>The genome sequence of an anaerobic aromatic-degrading denitrifying bacterium, strain EbN1.</title>
        <authorList>
            <person name="Rabus R."/>
            <person name="Kube M."/>
            <person name="Heider J."/>
            <person name="Beck A."/>
            <person name="Heitmann K."/>
            <person name="Widdel F."/>
            <person name="Reinhardt R."/>
        </authorList>
    </citation>
    <scope>NUCLEOTIDE SEQUENCE [LARGE SCALE GENOMIC DNA]</scope>
    <source>
        <strain evidence="1 2">EbN1</strain>
    </source>
</reference>
<gene>
    <name evidence="1" type="ORF">ebA3196</name>
</gene>
<keyword evidence="2" id="KW-1185">Reference proteome</keyword>
<evidence type="ECO:0000313" key="1">
    <source>
        <dbReference type="EMBL" id="CAI07924.1"/>
    </source>
</evidence>
<evidence type="ECO:0000313" key="2">
    <source>
        <dbReference type="Proteomes" id="UP000006552"/>
    </source>
</evidence>
<name>Q5P439_AROAE</name>
<dbReference type="AlphaFoldDB" id="Q5P439"/>
<dbReference type="EMBL" id="CR555306">
    <property type="protein sequence ID" value="CAI07924.1"/>
    <property type="molecule type" value="Genomic_DNA"/>
</dbReference>
<organism evidence="1 2">
    <name type="scientific">Aromatoleum aromaticum (strain DSM 19018 / LMG 30748 / EbN1)</name>
    <name type="common">Azoarcus sp. (strain EbN1)</name>
    <dbReference type="NCBI Taxonomy" id="76114"/>
    <lineage>
        <taxon>Bacteria</taxon>
        <taxon>Pseudomonadati</taxon>
        <taxon>Pseudomonadota</taxon>
        <taxon>Betaproteobacteria</taxon>
        <taxon>Rhodocyclales</taxon>
        <taxon>Rhodocyclaceae</taxon>
        <taxon>Aromatoleum</taxon>
    </lineage>
</organism>
<dbReference type="KEGG" id="eba:ebA3196"/>
<accession>Q5P439</accession>
<dbReference type="Proteomes" id="UP000006552">
    <property type="component" value="Chromosome"/>
</dbReference>
<protein>
    <submittedName>
        <fullName evidence="1">Uncharacterized protein</fullName>
    </submittedName>
</protein>